<evidence type="ECO:0000313" key="4">
    <source>
        <dbReference type="EMBL" id="SPD59555.1"/>
    </source>
</evidence>
<feature type="domain" description="BON" evidence="2">
    <location>
        <begin position="79"/>
        <end position="146"/>
    </location>
</feature>
<dbReference type="Proteomes" id="UP000255168">
    <property type="component" value="Plasmid II"/>
</dbReference>
<accession>A0A375HQ68</accession>
<evidence type="ECO:0000256" key="1">
    <source>
        <dbReference type="SAM" id="MobiDB-lite"/>
    </source>
</evidence>
<evidence type="ECO:0000259" key="2">
    <source>
        <dbReference type="PROSITE" id="PS50914"/>
    </source>
</evidence>
<dbReference type="EMBL" id="LT984807">
    <property type="protein sequence ID" value="SPD59555.1"/>
    <property type="molecule type" value="Genomic_DNA"/>
</dbReference>
<dbReference type="Pfam" id="PF04972">
    <property type="entry name" value="BON"/>
    <property type="match status" value="1"/>
</dbReference>
<geneLocation type="plasmid" evidence="5">
    <name>ii</name>
</geneLocation>
<dbReference type="PROSITE" id="PS50914">
    <property type="entry name" value="BON"/>
    <property type="match status" value="1"/>
</dbReference>
<feature type="region of interest" description="Disordered" evidence="1">
    <location>
        <begin position="1"/>
        <end position="73"/>
    </location>
</feature>
<evidence type="ECO:0000313" key="6">
    <source>
        <dbReference type="Proteomes" id="UP000256710"/>
    </source>
</evidence>
<dbReference type="EMBL" id="OFTC01000036">
    <property type="protein sequence ID" value="SOZ38800.1"/>
    <property type="molecule type" value="Genomic_DNA"/>
</dbReference>
<keyword evidence="6" id="KW-1185">Reference proteome</keyword>
<evidence type="ECO:0000313" key="3">
    <source>
        <dbReference type="EMBL" id="SOZ38800.1"/>
    </source>
</evidence>
<dbReference type="RefSeq" id="WP_018008538.1">
    <property type="nucleotide sequence ID" value="NZ_AQUR01000106.1"/>
</dbReference>
<dbReference type="AlphaFoldDB" id="A0A375HQ68"/>
<dbReference type="Gene3D" id="3.30.1340.30">
    <property type="match status" value="1"/>
</dbReference>
<feature type="compositionally biased region" description="Basic and acidic residues" evidence="1">
    <location>
        <begin position="1"/>
        <end position="14"/>
    </location>
</feature>
<sequence>MKDYPPSEIRETWRNRGYGEPGDTRQAHHWRSGNPGGAGFGYGQARYGTEGGEGPEDQYRPGIPARTASRRLPKNYHRTDTRIRDDLCERLAHADDDVSDVTVDVGSGIVTLTGTVADRGIKYRIEELAEDILGVNEVRNNLQVARRAGGMDEGQQEAGAGGSAPGQRRLGQSAGWRQPVGEVGADVLYIVQSRDGRFLGAESGEAVLVPGIAQAGLFDDPDEARAAAQEHCSRGYRILATRR</sequence>
<evidence type="ECO:0000313" key="5">
    <source>
        <dbReference type="Proteomes" id="UP000255168"/>
    </source>
</evidence>
<dbReference type="Proteomes" id="UP000256710">
    <property type="component" value="Unassembled WGS sequence"/>
</dbReference>
<organism evidence="4 5">
    <name type="scientific">Cupriavidus neocaledonicus</name>
    <dbReference type="NCBI Taxonomy" id="1040979"/>
    <lineage>
        <taxon>Bacteria</taxon>
        <taxon>Pseudomonadati</taxon>
        <taxon>Pseudomonadota</taxon>
        <taxon>Betaproteobacteria</taxon>
        <taxon>Burkholderiales</taxon>
        <taxon>Burkholderiaceae</taxon>
        <taxon>Cupriavidus</taxon>
    </lineage>
</organism>
<reference evidence="5 6" key="1">
    <citation type="submission" date="2018-01" db="EMBL/GenBank/DDBJ databases">
        <authorList>
            <person name="Clerissi C."/>
        </authorList>
    </citation>
    <scope>NUCLEOTIDE SEQUENCE [LARGE SCALE GENOMIC DNA]</scope>
    <source>
        <strain evidence="3">Cupriavidus taiwanensis STM 6082</strain>
        <strain evidence="4">Cupriavidus taiwanensis STM 6160</strain>
        <plasmid evidence="4">II</plasmid>
        <plasmid evidence="5">ii</plasmid>
    </source>
</reference>
<geneLocation type="plasmid" evidence="4">
    <name>II</name>
</geneLocation>
<dbReference type="InterPro" id="IPR007055">
    <property type="entry name" value="BON_dom"/>
</dbReference>
<name>A0A375HQ68_9BURK</name>
<keyword evidence="4" id="KW-0614">Plasmid</keyword>
<proteinExistence type="predicted"/>
<gene>
    <name evidence="3" type="ORF">CBM2605_B130097</name>
    <name evidence="4" type="ORF">CBM2607_MP20207</name>
</gene>
<feature type="region of interest" description="Disordered" evidence="1">
    <location>
        <begin position="148"/>
        <end position="176"/>
    </location>
</feature>
<protein>
    <submittedName>
        <fullName evidence="4">BON domain-containing protein</fullName>
    </submittedName>
</protein>